<evidence type="ECO:0000313" key="2">
    <source>
        <dbReference type="EMBL" id="DAD80962.1"/>
    </source>
</evidence>
<accession>A0A8S5MFG3</accession>
<protein>
    <submittedName>
        <fullName evidence="2">Uncharacterized protein</fullName>
    </submittedName>
</protein>
<proteinExistence type="predicted"/>
<sequence length="105" mass="10420">MSGATTAAMVGMAAVAAAGTAASMYSANKQAKAQDRATRQAEENAKKQAEQSAQATRRQQQNRADVSGILSMNQDGGLSGGSTLLSGAGGVNKNQMSLGGGSTLG</sequence>
<dbReference type="EMBL" id="BK014892">
    <property type="protein sequence ID" value="DAD80962.1"/>
    <property type="molecule type" value="Genomic_DNA"/>
</dbReference>
<feature type="compositionally biased region" description="Basic and acidic residues" evidence="1">
    <location>
        <begin position="32"/>
        <end position="49"/>
    </location>
</feature>
<organism evidence="2">
    <name type="scientific">Podoviridae sp. ct9P15</name>
    <dbReference type="NCBI Taxonomy" id="2826543"/>
    <lineage>
        <taxon>Viruses</taxon>
        <taxon>Duplodnaviria</taxon>
        <taxon>Heunggongvirae</taxon>
        <taxon>Uroviricota</taxon>
        <taxon>Caudoviricetes</taxon>
    </lineage>
</organism>
<evidence type="ECO:0000256" key="1">
    <source>
        <dbReference type="SAM" id="MobiDB-lite"/>
    </source>
</evidence>
<name>A0A8S5MFG3_9CAUD</name>
<feature type="region of interest" description="Disordered" evidence="1">
    <location>
        <begin position="24"/>
        <end position="105"/>
    </location>
</feature>
<reference evidence="2" key="1">
    <citation type="journal article" date="2021" name="Proc. Natl. Acad. Sci. U.S.A.">
        <title>A Catalog of Tens of Thousands of Viruses from Human Metagenomes Reveals Hidden Associations with Chronic Diseases.</title>
        <authorList>
            <person name="Tisza M.J."/>
            <person name="Buck C.B."/>
        </authorList>
    </citation>
    <scope>NUCLEOTIDE SEQUENCE</scope>
    <source>
        <strain evidence="2">Ct9P15</strain>
    </source>
</reference>
<feature type="compositionally biased region" description="Low complexity" evidence="1">
    <location>
        <begin position="50"/>
        <end position="64"/>
    </location>
</feature>